<organism evidence="1 2">
    <name type="scientific">Acetobacter tropicalis NBRC 101654</name>
    <dbReference type="NCBI Taxonomy" id="749388"/>
    <lineage>
        <taxon>Bacteria</taxon>
        <taxon>Pseudomonadati</taxon>
        <taxon>Pseudomonadota</taxon>
        <taxon>Alphaproteobacteria</taxon>
        <taxon>Acetobacterales</taxon>
        <taxon>Acetobacteraceae</taxon>
        <taxon>Acetobacter</taxon>
    </lineage>
</organism>
<accession>F7VCZ4</accession>
<dbReference type="Proteomes" id="UP000004319">
    <property type="component" value="Unassembled WGS sequence"/>
</dbReference>
<protein>
    <submittedName>
        <fullName evidence="1">Uncharacterized protein</fullName>
    </submittedName>
</protein>
<evidence type="ECO:0000313" key="1">
    <source>
        <dbReference type="EMBL" id="GAA08239.1"/>
    </source>
</evidence>
<name>F7VCZ4_9PROT</name>
<proteinExistence type="predicted"/>
<reference evidence="1 2" key="1">
    <citation type="journal article" date="2011" name="Biochem. Biophys. Res. Commun.">
        <title>Increased number of Arginine-based salt bridges contributes to the thermotolerance of thermotolerant acetic acid bacteria, Acetobacter tropicalis SKU1100.</title>
        <authorList>
            <person name="Matsutani M."/>
            <person name="Hirakawa H."/>
            <person name="Nishikura M."/>
            <person name="Soemphol W."/>
            <person name="Ali I.A.I."/>
            <person name="Yakushi T."/>
            <person name="Matsushita K."/>
        </authorList>
    </citation>
    <scope>NUCLEOTIDE SEQUENCE [LARGE SCALE GENOMIC DNA]</scope>
    <source>
        <strain evidence="1 2">NBRC 101654</strain>
    </source>
</reference>
<sequence length="48" mass="5456">MNNNKRTRSPTQKIGGSLTRTRNWAAGFPLPLSSRPFSFLALDRAYYP</sequence>
<dbReference type="EMBL" id="BABS01000027">
    <property type="protein sequence ID" value="GAA08239.1"/>
    <property type="molecule type" value="Genomic_DNA"/>
</dbReference>
<evidence type="ECO:0000313" key="2">
    <source>
        <dbReference type="Proteomes" id="UP000004319"/>
    </source>
</evidence>
<dbReference type="AlphaFoldDB" id="F7VCZ4"/>
<comment type="caution">
    <text evidence="1">The sequence shown here is derived from an EMBL/GenBank/DDBJ whole genome shotgun (WGS) entry which is preliminary data.</text>
</comment>
<gene>
    <name evidence="1" type="ORF">ATPR_1243</name>
</gene>